<dbReference type="PANTHER" id="PTHR21538:SF23">
    <property type="entry name" value="ANILLIN"/>
    <property type="match status" value="1"/>
</dbReference>
<comment type="caution">
    <text evidence="1">The sequence shown here is derived from an EMBL/GenBank/DDBJ whole genome shotgun (WGS) entry which is preliminary data.</text>
</comment>
<gene>
    <name evidence="1" type="ORF">BLA29_013985</name>
</gene>
<feature type="non-terminal residue" evidence="1">
    <location>
        <position position="108"/>
    </location>
</feature>
<dbReference type="GO" id="GO:0005826">
    <property type="term" value="C:actomyosin contractile ring"/>
    <property type="evidence" value="ECO:0007669"/>
    <property type="project" value="TreeGrafter"/>
</dbReference>
<sequence>MITLKHEINDHVRVLSQANTALNLSLSIAELRNSDSRVEAERLLLISNEKIEACRSEIRRLQSMITNADQYMQRTIEQNISTGTIYIDHIKLPLLNEFIQERAKGKLN</sequence>
<reference evidence="1 2" key="1">
    <citation type="submission" date="2017-03" db="EMBL/GenBank/DDBJ databases">
        <title>Genome Survey of Euroglyphus maynei.</title>
        <authorList>
            <person name="Arlian L.G."/>
            <person name="Morgan M.S."/>
            <person name="Rider S.D."/>
        </authorList>
    </citation>
    <scope>NUCLEOTIDE SEQUENCE [LARGE SCALE GENOMIC DNA]</scope>
    <source>
        <strain evidence="1">Arlian Lab</strain>
        <tissue evidence="1">Whole body</tissue>
    </source>
</reference>
<evidence type="ECO:0000313" key="1">
    <source>
        <dbReference type="EMBL" id="OTF73301.1"/>
    </source>
</evidence>
<proteinExistence type="predicted"/>
<dbReference type="InterPro" id="IPR051364">
    <property type="entry name" value="Cytokinesis/Rho-signaling"/>
</dbReference>
<accession>A0A1Y3AXT5</accession>
<dbReference type="OrthoDB" id="5915976at2759"/>
<name>A0A1Y3AXT5_EURMA</name>
<dbReference type="EMBL" id="MUJZ01052250">
    <property type="protein sequence ID" value="OTF73301.1"/>
    <property type="molecule type" value="Genomic_DNA"/>
</dbReference>
<organism evidence="1 2">
    <name type="scientific">Euroglyphus maynei</name>
    <name type="common">Mayne's house dust mite</name>
    <dbReference type="NCBI Taxonomy" id="6958"/>
    <lineage>
        <taxon>Eukaryota</taxon>
        <taxon>Metazoa</taxon>
        <taxon>Ecdysozoa</taxon>
        <taxon>Arthropoda</taxon>
        <taxon>Chelicerata</taxon>
        <taxon>Arachnida</taxon>
        <taxon>Acari</taxon>
        <taxon>Acariformes</taxon>
        <taxon>Sarcoptiformes</taxon>
        <taxon>Astigmata</taxon>
        <taxon>Psoroptidia</taxon>
        <taxon>Analgoidea</taxon>
        <taxon>Pyroglyphidae</taxon>
        <taxon>Pyroglyphinae</taxon>
        <taxon>Euroglyphus</taxon>
    </lineage>
</organism>
<dbReference type="GO" id="GO:0000915">
    <property type="term" value="P:actomyosin contractile ring assembly"/>
    <property type="evidence" value="ECO:0007669"/>
    <property type="project" value="TreeGrafter"/>
</dbReference>
<evidence type="ECO:0000313" key="2">
    <source>
        <dbReference type="Proteomes" id="UP000194236"/>
    </source>
</evidence>
<dbReference type="PANTHER" id="PTHR21538">
    <property type="entry name" value="ANILLIN/RHOTEKIN RTKN"/>
    <property type="match status" value="1"/>
</dbReference>
<keyword evidence="2" id="KW-1185">Reference proteome</keyword>
<protein>
    <submittedName>
        <fullName evidence="1">Uncharacterized protein</fullName>
    </submittedName>
</protein>
<dbReference type="AlphaFoldDB" id="A0A1Y3AXT5"/>
<dbReference type="GO" id="GO:0031106">
    <property type="term" value="P:septin ring organization"/>
    <property type="evidence" value="ECO:0007669"/>
    <property type="project" value="TreeGrafter"/>
</dbReference>
<dbReference type="Proteomes" id="UP000194236">
    <property type="component" value="Unassembled WGS sequence"/>
</dbReference>
<dbReference type="GO" id="GO:0000281">
    <property type="term" value="P:mitotic cytokinesis"/>
    <property type="evidence" value="ECO:0007669"/>
    <property type="project" value="TreeGrafter"/>
</dbReference>